<evidence type="ECO:0000256" key="4">
    <source>
        <dbReference type="ARBA" id="ARBA00023136"/>
    </source>
</evidence>
<feature type="transmembrane region" description="Helical" evidence="5">
    <location>
        <begin position="111"/>
        <end position="128"/>
    </location>
</feature>
<dbReference type="EMBL" id="OV725082">
    <property type="protein sequence ID" value="CAH1405710.1"/>
    <property type="molecule type" value="Genomic_DNA"/>
</dbReference>
<accession>A0A9P0HPL5</accession>
<reference evidence="6" key="1">
    <citation type="submission" date="2022-01" db="EMBL/GenBank/DDBJ databases">
        <authorList>
            <person name="King R."/>
        </authorList>
    </citation>
    <scope>NUCLEOTIDE SEQUENCE</scope>
</reference>
<dbReference type="GO" id="GO:0005886">
    <property type="term" value="C:plasma membrane"/>
    <property type="evidence" value="ECO:0007669"/>
    <property type="project" value="TreeGrafter"/>
</dbReference>
<name>A0A9P0HPL5_NEZVI</name>
<feature type="transmembrane region" description="Helical" evidence="5">
    <location>
        <begin position="16"/>
        <end position="37"/>
    </location>
</feature>
<sequence length="132" mass="14517">MQFGQFVSSGVLGPPIVLIVLGGLIFFIAFLGCCGAIKENFYMLIASNLLQFAVLLAIIFVIEIAVGIAASISKDEFTGAMRDGLRASMTNYTKTKLDRQTWDNLHRSVSSLRNGFILLCSIIFLRNYKVGM</sequence>
<organism evidence="6 7">
    <name type="scientific">Nezara viridula</name>
    <name type="common">Southern green stink bug</name>
    <name type="synonym">Cimex viridulus</name>
    <dbReference type="NCBI Taxonomy" id="85310"/>
    <lineage>
        <taxon>Eukaryota</taxon>
        <taxon>Metazoa</taxon>
        <taxon>Ecdysozoa</taxon>
        <taxon>Arthropoda</taxon>
        <taxon>Hexapoda</taxon>
        <taxon>Insecta</taxon>
        <taxon>Pterygota</taxon>
        <taxon>Neoptera</taxon>
        <taxon>Paraneoptera</taxon>
        <taxon>Hemiptera</taxon>
        <taxon>Heteroptera</taxon>
        <taxon>Panheteroptera</taxon>
        <taxon>Pentatomomorpha</taxon>
        <taxon>Pentatomoidea</taxon>
        <taxon>Pentatomidae</taxon>
        <taxon>Pentatominae</taxon>
        <taxon>Nezara</taxon>
    </lineage>
</organism>
<dbReference type="InterPro" id="IPR018499">
    <property type="entry name" value="Tetraspanin/Peripherin"/>
</dbReference>
<evidence type="ECO:0008006" key="8">
    <source>
        <dbReference type="Google" id="ProtNLM"/>
    </source>
</evidence>
<keyword evidence="7" id="KW-1185">Reference proteome</keyword>
<proteinExistence type="predicted"/>
<gene>
    <name evidence="6" type="ORF">NEZAVI_LOCUS13856</name>
</gene>
<keyword evidence="2 5" id="KW-0812">Transmembrane</keyword>
<dbReference type="OrthoDB" id="5982705at2759"/>
<evidence type="ECO:0000313" key="7">
    <source>
        <dbReference type="Proteomes" id="UP001152798"/>
    </source>
</evidence>
<feature type="transmembrane region" description="Helical" evidence="5">
    <location>
        <begin position="49"/>
        <end position="72"/>
    </location>
</feature>
<evidence type="ECO:0000256" key="5">
    <source>
        <dbReference type="SAM" id="Phobius"/>
    </source>
</evidence>
<evidence type="ECO:0000256" key="1">
    <source>
        <dbReference type="ARBA" id="ARBA00004141"/>
    </source>
</evidence>
<dbReference type="AlphaFoldDB" id="A0A9P0HPL5"/>
<dbReference type="Pfam" id="PF00335">
    <property type="entry name" value="Tetraspanin"/>
    <property type="match status" value="1"/>
</dbReference>
<dbReference type="Proteomes" id="UP001152798">
    <property type="component" value="Chromosome 6"/>
</dbReference>
<dbReference type="PANTHER" id="PTHR19282:SF273">
    <property type="entry name" value="TETRASPANIN"/>
    <property type="match status" value="1"/>
</dbReference>
<dbReference type="PANTHER" id="PTHR19282">
    <property type="entry name" value="TETRASPANIN"/>
    <property type="match status" value="1"/>
</dbReference>
<evidence type="ECO:0000256" key="3">
    <source>
        <dbReference type="ARBA" id="ARBA00022989"/>
    </source>
</evidence>
<keyword evidence="3 5" id="KW-1133">Transmembrane helix</keyword>
<comment type="subcellular location">
    <subcellularLocation>
        <location evidence="1">Membrane</location>
        <topology evidence="1">Multi-pass membrane protein</topology>
    </subcellularLocation>
</comment>
<evidence type="ECO:0000256" key="2">
    <source>
        <dbReference type="ARBA" id="ARBA00022692"/>
    </source>
</evidence>
<evidence type="ECO:0000313" key="6">
    <source>
        <dbReference type="EMBL" id="CAH1405710.1"/>
    </source>
</evidence>
<keyword evidence="4 5" id="KW-0472">Membrane</keyword>
<protein>
    <recommendedName>
        <fullName evidence="8">Tetraspanin</fullName>
    </recommendedName>
</protein>